<keyword evidence="5 8" id="KW-1133">Transmembrane helix</keyword>
<dbReference type="Pfam" id="PF00083">
    <property type="entry name" value="Sugar_tr"/>
    <property type="match status" value="1"/>
</dbReference>
<dbReference type="Gene3D" id="1.20.1250.20">
    <property type="entry name" value="MFS general substrate transporter like domains"/>
    <property type="match status" value="1"/>
</dbReference>
<dbReference type="AlphaFoldDB" id="A0A1X2J0C3"/>
<reference evidence="10 11" key="1">
    <citation type="submission" date="2016-07" db="EMBL/GenBank/DDBJ databases">
        <title>Pervasive Adenine N6-methylation of Active Genes in Fungi.</title>
        <authorList>
            <consortium name="DOE Joint Genome Institute"/>
            <person name="Mondo S.J."/>
            <person name="Dannebaum R.O."/>
            <person name="Kuo R.C."/>
            <person name="Labutti K."/>
            <person name="Haridas S."/>
            <person name="Kuo A."/>
            <person name="Salamov A."/>
            <person name="Ahrendt S.R."/>
            <person name="Lipzen A."/>
            <person name="Sullivan W."/>
            <person name="Andreopoulos W.B."/>
            <person name="Clum A."/>
            <person name="Lindquist E."/>
            <person name="Daum C."/>
            <person name="Ramamoorthy G.K."/>
            <person name="Gryganskyi A."/>
            <person name="Culley D."/>
            <person name="Magnuson J.K."/>
            <person name="James T.Y."/>
            <person name="O'Malley M.A."/>
            <person name="Stajich J.E."/>
            <person name="Spatafora J.W."/>
            <person name="Visel A."/>
            <person name="Grigoriev I.V."/>
        </authorList>
    </citation>
    <scope>NUCLEOTIDE SEQUENCE [LARGE SCALE GENOMIC DNA]</scope>
    <source>
        <strain evidence="10 11">NRRL 1336</strain>
    </source>
</reference>
<feature type="transmembrane region" description="Helical" evidence="8">
    <location>
        <begin position="85"/>
        <end position="105"/>
    </location>
</feature>
<dbReference type="FunFam" id="1.20.1250.20:FF:000134">
    <property type="entry name" value="MFS sugar transporter protein"/>
    <property type="match status" value="1"/>
</dbReference>
<gene>
    <name evidence="10" type="ORF">BCR42DRAFT_4837</name>
</gene>
<dbReference type="PRINTS" id="PR00171">
    <property type="entry name" value="SUGRTRNSPORT"/>
</dbReference>
<feature type="transmembrane region" description="Helical" evidence="8">
    <location>
        <begin position="465"/>
        <end position="485"/>
    </location>
</feature>
<feature type="transmembrane region" description="Helical" evidence="8">
    <location>
        <begin position="361"/>
        <end position="380"/>
    </location>
</feature>
<keyword evidence="4 8" id="KW-0812">Transmembrane</keyword>
<evidence type="ECO:0000256" key="2">
    <source>
        <dbReference type="ARBA" id="ARBA00010992"/>
    </source>
</evidence>
<dbReference type="STRING" id="90262.A0A1X2J0C3"/>
<comment type="caution">
    <text evidence="10">The sequence shown here is derived from an EMBL/GenBank/DDBJ whole genome shotgun (WGS) entry which is preliminary data.</text>
</comment>
<feature type="transmembrane region" description="Helical" evidence="8">
    <location>
        <begin position="171"/>
        <end position="194"/>
    </location>
</feature>
<dbReference type="PANTHER" id="PTHR48022">
    <property type="entry name" value="PLASTIDIC GLUCOSE TRANSPORTER 4"/>
    <property type="match status" value="1"/>
</dbReference>
<evidence type="ECO:0000259" key="9">
    <source>
        <dbReference type="PROSITE" id="PS50850"/>
    </source>
</evidence>
<evidence type="ECO:0000256" key="3">
    <source>
        <dbReference type="ARBA" id="ARBA00022448"/>
    </source>
</evidence>
<evidence type="ECO:0000256" key="1">
    <source>
        <dbReference type="ARBA" id="ARBA00004141"/>
    </source>
</evidence>
<dbReference type="NCBIfam" id="TIGR00879">
    <property type="entry name" value="SP"/>
    <property type="match status" value="1"/>
</dbReference>
<accession>A0A1X2J0C3</accession>
<dbReference type="PROSITE" id="PS00217">
    <property type="entry name" value="SUGAR_TRANSPORT_2"/>
    <property type="match status" value="1"/>
</dbReference>
<proteinExistence type="inferred from homology"/>
<feature type="transmembrane region" description="Helical" evidence="8">
    <location>
        <begin position="142"/>
        <end position="159"/>
    </location>
</feature>
<dbReference type="GO" id="GO:0005351">
    <property type="term" value="F:carbohydrate:proton symporter activity"/>
    <property type="evidence" value="ECO:0007669"/>
    <property type="project" value="TreeGrafter"/>
</dbReference>
<evidence type="ECO:0000256" key="7">
    <source>
        <dbReference type="RuleBase" id="RU003346"/>
    </source>
</evidence>
<keyword evidence="6 8" id="KW-0472">Membrane</keyword>
<name>A0A1X2J0C3_9FUNG</name>
<dbReference type="InterPro" id="IPR003663">
    <property type="entry name" value="Sugar/inositol_transpt"/>
</dbReference>
<organism evidence="10 11">
    <name type="scientific">Absidia repens</name>
    <dbReference type="NCBI Taxonomy" id="90262"/>
    <lineage>
        <taxon>Eukaryota</taxon>
        <taxon>Fungi</taxon>
        <taxon>Fungi incertae sedis</taxon>
        <taxon>Mucoromycota</taxon>
        <taxon>Mucoromycotina</taxon>
        <taxon>Mucoromycetes</taxon>
        <taxon>Mucorales</taxon>
        <taxon>Cunninghamellaceae</taxon>
        <taxon>Absidia</taxon>
    </lineage>
</organism>
<evidence type="ECO:0000256" key="5">
    <source>
        <dbReference type="ARBA" id="ARBA00022989"/>
    </source>
</evidence>
<dbReference type="OrthoDB" id="4142200at2759"/>
<dbReference type="GO" id="GO:0016020">
    <property type="term" value="C:membrane"/>
    <property type="evidence" value="ECO:0007669"/>
    <property type="project" value="UniProtKB-SubCell"/>
</dbReference>
<dbReference type="EMBL" id="MCGE01000001">
    <property type="protein sequence ID" value="ORZ25279.1"/>
    <property type="molecule type" value="Genomic_DNA"/>
</dbReference>
<feature type="transmembrane region" description="Helical" evidence="8">
    <location>
        <begin position="291"/>
        <end position="312"/>
    </location>
</feature>
<keyword evidence="3 7" id="KW-0813">Transport</keyword>
<evidence type="ECO:0000256" key="8">
    <source>
        <dbReference type="SAM" id="Phobius"/>
    </source>
</evidence>
<dbReference type="InterPro" id="IPR020846">
    <property type="entry name" value="MFS_dom"/>
</dbReference>
<evidence type="ECO:0000256" key="4">
    <source>
        <dbReference type="ARBA" id="ARBA00022692"/>
    </source>
</evidence>
<keyword evidence="11" id="KW-1185">Reference proteome</keyword>
<feature type="transmembrane region" description="Helical" evidence="8">
    <location>
        <begin position="324"/>
        <end position="349"/>
    </location>
</feature>
<dbReference type="InterPro" id="IPR005828">
    <property type="entry name" value="MFS_sugar_transport-like"/>
</dbReference>
<sequence>MLTSKFNDHGKKLVYGTANVYATPMSSLSEESKSFRKPVYLSSLVAAFGGALCGYDTGCISSIIAMKIFKVKFFTEYSYTYLEGLLLVSYLMTAALGSLSSGYFCDRFSRKYSIIGSSMVFCTGLSFQITGYKFELVCTGRLITGFGAGLLTNSINLYHSEISPPDIRGRLTSLFTLMTSFGQVVGYFITFATSYLESDWCWRGPWLIQLIFGAVFGIFVVTLPFSPRWLLNQGRHKEALLVLVELNGLPQSHATIQKEYNAMRTEIDFERSLGKQSYHELFAGANLKRTLFAFFISSSTSFTGSVAIWYYAPQIWVNAGMTDVSASIVTTAGSGVLSLVATALSLHFLVDSVGRVPLFKLGAALMALSMFIVGVMFARYTLVDVDSGQVSVVNINARKAIIACIYIFTASFAFSYGIGSYVYPAEVFSMRCRAKGLSLTFGLNWVFSILITYSVPLFMSFSVSIIYFFFCGCCVVIFIGTWFIPETKGRTLENMTVLFAPKTHDYLSYC</sequence>
<dbReference type="InterPro" id="IPR036259">
    <property type="entry name" value="MFS_trans_sf"/>
</dbReference>
<dbReference type="PROSITE" id="PS50850">
    <property type="entry name" value="MFS"/>
    <property type="match status" value="1"/>
</dbReference>
<dbReference type="PANTHER" id="PTHR48022:SF2">
    <property type="entry name" value="PLASTIDIC GLUCOSE TRANSPORTER 4"/>
    <property type="match status" value="1"/>
</dbReference>
<feature type="transmembrane region" description="Helical" evidence="8">
    <location>
        <begin position="436"/>
        <end position="459"/>
    </location>
</feature>
<dbReference type="SUPFAM" id="SSF103473">
    <property type="entry name" value="MFS general substrate transporter"/>
    <property type="match status" value="1"/>
</dbReference>
<comment type="similarity">
    <text evidence="2 7">Belongs to the major facilitator superfamily. Sugar transporter (TC 2.A.1.1) family.</text>
</comment>
<feature type="transmembrane region" description="Helical" evidence="8">
    <location>
        <begin position="400"/>
        <end position="424"/>
    </location>
</feature>
<feature type="transmembrane region" description="Helical" evidence="8">
    <location>
        <begin position="39"/>
        <end position="65"/>
    </location>
</feature>
<feature type="transmembrane region" description="Helical" evidence="8">
    <location>
        <begin position="206"/>
        <end position="225"/>
    </location>
</feature>
<dbReference type="Proteomes" id="UP000193560">
    <property type="component" value="Unassembled WGS sequence"/>
</dbReference>
<feature type="domain" description="Major facilitator superfamily (MFS) profile" evidence="9">
    <location>
        <begin position="42"/>
        <end position="489"/>
    </location>
</feature>
<feature type="transmembrane region" description="Helical" evidence="8">
    <location>
        <begin position="112"/>
        <end position="130"/>
    </location>
</feature>
<dbReference type="InterPro" id="IPR005829">
    <property type="entry name" value="Sugar_transporter_CS"/>
</dbReference>
<evidence type="ECO:0000313" key="11">
    <source>
        <dbReference type="Proteomes" id="UP000193560"/>
    </source>
</evidence>
<protein>
    <submittedName>
        <fullName evidence="10">General substrate transporter</fullName>
    </submittedName>
</protein>
<comment type="subcellular location">
    <subcellularLocation>
        <location evidence="1">Membrane</location>
        <topology evidence="1">Multi-pass membrane protein</topology>
    </subcellularLocation>
</comment>
<dbReference type="InterPro" id="IPR050360">
    <property type="entry name" value="MFS_Sugar_Transporters"/>
</dbReference>
<evidence type="ECO:0000313" key="10">
    <source>
        <dbReference type="EMBL" id="ORZ25279.1"/>
    </source>
</evidence>
<evidence type="ECO:0000256" key="6">
    <source>
        <dbReference type="ARBA" id="ARBA00023136"/>
    </source>
</evidence>